<dbReference type="Pfam" id="PF13419">
    <property type="entry name" value="HAD_2"/>
    <property type="match status" value="1"/>
</dbReference>
<gene>
    <name evidence="5" type="ORF">HHO47_15655</name>
</gene>
<dbReference type="InterPro" id="IPR023198">
    <property type="entry name" value="PGP-like_dom2"/>
</dbReference>
<dbReference type="GO" id="GO:0005829">
    <property type="term" value="C:cytosol"/>
    <property type="evidence" value="ECO:0007669"/>
    <property type="project" value="TreeGrafter"/>
</dbReference>
<dbReference type="Gene3D" id="1.10.150.240">
    <property type="entry name" value="Putative phosphatase, domain 2"/>
    <property type="match status" value="1"/>
</dbReference>
<dbReference type="NCBIfam" id="TIGR01509">
    <property type="entry name" value="HAD-SF-IA-v3"/>
    <property type="match status" value="1"/>
</dbReference>
<evidence type="ECO:0000313" key="6">
    <source>
        <dbReference type="Proteomes" id="UP000570493"/>
    </source>
</evidence>
<protein>
    <submittedName>
        <fullName evidence="5">HAD-IA family hydrolase</fullName>
    </submittedName>
</protein>
<organism evidence="5 6">
    <name type="scientific">Pseudoalteromonas arctica</name>
    <dbReference type="NCBI Taxonomy" id="394751"/>
    <lineage>
        <taxon>Bacteria</taxon>
        <taxon>Pseudomonadati</taxon>
        <taxon>Pseudomonadota</taxon>
        <taxon>Gammaproteobacteria</taxon>
        <taxon>Alteromonadales</taxon>
        <taxon>Pseudoalteromonadaceae</taxon>
        <taxon>Pseudoalteromonas</taxon>
    </lineage>
</organism>
<keyword evidence="2 5" id="KW-0378">Hydrolase</keyword>
<keyword evidence="4" id="KW-0119">Carbohydrate metabolism</keyword>
<dbReference type="EMBL" id="JABBMT010000031">
    <property type="protein sequence ID" value="NMM42215.1"/>
    <property type="molecule type" value="Genomic_DNA"/>
</dbReference>
<dbReference type="InterPro" id="IPR036412">
    <property type="entry name" value="HAD-like_sf"/>
</dbReference>
<dbReference type="PANTHER" id="PTHR43434">
    <property type="entry name" value="PHOSPHOGLYCOLATE PHOSPHATASE"/>
    <property type="match status" value="1"/>
</dbReference>
<evidence type="ECO:0000256" key="2">
    <source>
        <dbReference type="ARBA" id="ARBA00022801"/>
    </source>
</evidence>
<dbReference type="InterPro" id="IPR050155">
    <property type="entry name" value="HAD-like_hydrolase_sf"/>
</dbReference>
<reference evidence="5" key="1">
    <citation type="submission" date="2020-04" db="EMBL/GenBank/DDBJ databases">
        <title>Genome Sequencing for Pseudoaltermonas arctica.</title>
        <authorList>
            <person name="Elkins N.S."/>
        </authorList>
    </citation>
    <scope>NUCLEOTIDE SEQUENCE [LARGE SCALE GENOMIC DNA]</scope>
    <source>
        <strain evidence="5">NEC-BIFX-2020_0012</strain>
    </source>
</reference>
<dbReference type="AlphaFoldDB" id="A0A7Y0HC40"/>
<keyword evidence="3" id="KW-0460">Magnesium</keyword>
<dbReference type="InterPro" id="IPR006439">
    <property type="entry name" value="HAD-SF_hydro_IA"/>
</dbReference>
<sequence>MASSQTPTSPIEFQALLFDLDGTLLDTADDLGAALNSVLDNHRQPQVGSDIYRPAASNGAAALLAAGFKEGWAQQPQEQLLAELVAHYAANIATHTQCFVGIEQLLIALDNKGIPWGIMTNKPGFLTAPLVKAIPALKNARIVVSGDTLAESKPSPLPLLHCAEQMNVDPSRCLYIGDAQRDIQAGKAANMHTATALWGYVPSNDEALTWKADFNWQSPIDAFNHI</sequence>
<dbReference type="GO" id="GO:0008967">
    <property type="term" value="F:phosphoglycolate phosphatase activity"/>
    <property type="evidence" value="ECO:0007669"/>
    <property type="project" value="TreeGrafter"/>
</dbReference>
<dbReference type="GO" id="GO:0006281">
    <property type="term" value="P:DNA repair"/>
    <property type="evidence" value="ECO:0007669"/>
    <property type="project" value="TreeGrafter"/>
</dbReference>
<dbReference type="InterPro" id="IPR023214">
    <property type="entry name" value="HAD_sf"/>
</dbReference>
<proteinExistence type="predicted"/>
<dbReference type="PANTHER" id="PTHR43434:SF23">
    <property type="entry name" value="PHOSPHOGLYCOLATE PHOSPHATASE"/>
    <property type="match status" value="1"/>
</dbReference>
<keyword evidence="6" id="KW-1185">Reference proteome</keyword>
<dbReference type="Proteomes" id="UP000570493">
    <property type="component" value="Unassembled WGS sequence"/>
</dbReference>
<evidence type="ECO:0000256" key="1">
    <source>
        <dbReference type="ARBA" id="ARBA00022723"/>
    </source>
</evidence>
<dbReference type="Gene3D" id="3.40.50.1000">
    <property type="entry name" value="HAD superfamily/HAD-like"/>
    <property type="match status" value="1"/>
</dbReference>
<dbReference type="NCBIfam" id="TIGR01549">
    <property type="entry name" value="HAD-SF-IA-v1"/>
    <property type="match status" value="1"/>
</dbReference>
<name>A0A7Y0HC40_9GAMM</name>
<dbReference type="SFLD" id="SFLDG01129">
    <property type="entry name" value="C1.5:_HAD__Beta-PGM__Phosphata"/>
    <property type="match status" value="1"/>
</dbReference>
<evidence type="ECO:0000256" key="3">
    <source>
        <dbReference type="ARBA" id="ARBA00022842"/>
    </source>
</evidence>
<keyword evidence="1" id="KW-0479">Metal-binding</keyword>
<accession>A0A7Y0HC40</accession>
<dbReference type="InterPro" id="IPR041492">
    <property type="entry name" value="HAD_2"/>
</dbReference>
<dbReference type="GO" id="GO:0046872">
    <property type="term" value="F:metal ion binding"/>
    <property type="evidence" value="ECO:0007669"/>
    <property type="project" value="UniProtKB-KW"/>
</dbReference>
<comment type="caution">
    <text evidence="5">The sequence shown here is derived from an EMBL/GenBank/DDBJ whole genome shotgun (WGS) entry which is preliminary data.</text>
</comment>
<dbReference type="SFLD" id="SFLDS00003">
    <property type="entry name" value="Haloacid_Dehalogenase"/>
    <property type="match status" value="1"/>
</dbReference>
<dbReference type="SUPFAM" id="SSF56784">
    <property type="entry name" value="HAD-like"/>
    <property type="match status" value="1"/>
</dbReference>
<evidence type="ECO:0000313" key="5">
    <source>
        <dbReference type="EMBL" id="NMM42215.1"/>
    </source>
</evidence>
<dbReference type="RefSeq" id="WP_169021146.1">
    <property type="nucleotide sequence ID" value="NZ_JABBMT010000031.1"/>
</dbReference>
<evidence type="ECO:0000256" key="4">
    <source>
        <dbReference type="ARBA" id="ARBA00023277"/>
    </source>
</evidence>